<dbReference type="InterPro" id="IPR038330">
    <property type="entry name" value="TspO/MBR-related_sf"/>
</dbReference>
<feature type="transmembrane region" description="Helical" evidence="6">
    <location>
        <begin position="129"/>
        <end position="150"/>
    </location>
</feature>
<keyword evidence="3 6" id="KW-0812">Transmembrane</keyword>
<keyword evidence="4 6" id="KW-1133">Transmembrane helix</keyword>
<comment type="similarity">
    <text evidence="2">Belongs to the TspO/BZRP family.</text>
</comment>
<comment type="subcellular location">
    <subcellularLocation>
        <location evidence="1">Membrane</location>
        <topology evidence="1">Multi-pass membrane protein</topology>
    </subcellularLocation>
</comment>
<dbReference type="Pfam" id="PF03073">
    <property type="entry name" value="TspO_MBR"/>
    <property type="match status" value="1"/>
</dbReference>
<keyword evidence="8" id="KW-1185">Reference proteome</keyword>
<evidence type="ECO:0000313" key="8">
    <source>
        <dbReference type="Proteomes" id="UP000598971"/>
    </source>
</evidence>
<proteinExistence type="inferred from homology"/>
<dbReference type="Gene3D" id="1.20.1260.100">
    <property type="entry name" value="TspO/MBR protein"/>
    <property type="match status" value="1"/>
</dbReference>
<dbReference type="FunFam" id="1.20.1260.100:FF:000001">
    <property type="entry name" value="translocator protein 2"/>
    <property type="match status" value="1"/>
</dbReference>
<comment type="caution">
    <text evidence="7">The sequence shown here is derived from an EMBL/GenBank/DDBJ whole genome shotgun (WGS) entry which is preliminary data.</text>
</comment>
<evidence type="ECO:0000256" key="3">
    <source>
        <dbReference type="ARBA" id="ARBA00022692"/>
    </source>
</evidence>
<feature type="transmembrane region" description="Helical" evidence="6">
    <location>
        <begin position="101"/>
        <end position="122"/>
    </location>
</feature>
<dbReference type="Proteomes" id="UP000598971">
    <property type="component" value="Unassembled WGS sequence"/>
</dbReference>
<evidence type="ECO:0000313" key="7">
    <source>
        <dbReference type="EMBL" id="NNV56485.1"/>
    </source>
</evidence>
<sequence length="154" mass="17606">MPYKLILALVITLSVGGIAGFATANAIGGWYATLIKPSFNPPNGIFAPVWTLLYIMMGIALYLIWKQPASKERNIALLFFAIQLFLNFWWSILFFNYHELGWAFVEIIAMWVFIIITIFSFAPLSKTASWLLVPYVSWVSFASILNYAIWRLNL</sequence>
<reference evidence="7" key="1">
    <citation type="submission" date="2019-10" db="EMBL/GenBank/DDBJ databases">
        <title>Draft genome sequence of Panacibacter sp. KCS-6.</title>
        <authorList>
            <person name="Yim K.J."/>
        </authorList>
    </citation>
    <scope>NUCLEOTIDE SEQUENCE</scope>
    <source>
        <strain evidence="7">KCS-6</strain>
    </source>
</reference>
<dbReference type="CDD" id="cd15904">
    <property type="entry name" value="TSPO_MBR"/>
    <property type="match status" value="1"/>
</dbReference>
<dbReference type="EMBL" id="WHPF01000009">
    <property type="protein sequence ID" value="NNV56485.1"/>
    <property type="molecule type" value="Genomic_DNA"/>
</dbReference>
<dbReference type="GO" id="GO:0016020">
    <property type="term" value="C:membrane"/>
    <property type="evidence" value="ECO:0007669"/>
    <property type="project" value="UniProtKB-SubCell"/>
</dbReference>
<name>A0A8J8FEZ7_9BACT</name>
<feature type="transmembrane region" description="Helical" evidence="6">
    <location>
        <begin position="45"/>
        <end position="65"/>
    </location>
</feature>
<evidence type="ECO:0000256" key="4">
    <source>
        <dbReference type="ARBA" id="ARBA00022989"/>
    </source>
</evidence>
<gene>
    <name evidence="7" type="ORF">GD597_13520</name>
</gene>
<organism evidence="7 8">
    <name type="scientific">Limnovirga soli</name>
    <dbReference type="NCBI Taxonomy" id="2656915"/>
    <lineage>
        <taxon>Bacteria</taxon>
        <taxon>Pseudomonadati</taxon>
        <taxon>Bacteroidota</taxon>
        <taxon>Chitinophagia</taxon>
        <taxon>Chitinophagales</taxon>
        <taxon>Chitinophagaceae</taxon>
        <taxon>Limnovirga</taxon>
    </lineage>
</organism>
<dbReference type="GO" id="GO:0033013">
    <property type="term" value="P:tetrapyrrole metabolic process"/>
    <property type="evidence" value="ECO:0007669"/>
    <property type="project" value="UniProtKB-ARBA"/>
</dbReference>
<evidence type="ECO:0000256" key="6">
    <source>
        <dbReference type="SAM" id="Phobius"/>
    </source>
</evidence>
<evidence type="ECO:0000256" key="5">
    <source>
        <dbReference type="ARBA" id="ARBA00023136"/>
    </source>
</evidence>
<accession>A0A8J8FEZ7</accession>
<dbReference type="PIRSF" id="PIRSF005859">
    <property type="entry name" value="PBR"/>
    <property type="match status" value="1"/>
</dbReference>
<dbReference type="PANTHER" id="PTHR10057">
    <property type="entry name" value="PERIPHERAL-TYPE BENZODIAZEPINE RECEPTOR"/>
    <property type="match status" value="1"/>
</dbReference>
<dbReference type="PANTHER" id="PTHR10057:SF0">
    <property type="entry name" value="TRANSLOCATOR PROTEIN"/>
    <property type="match status" value="1"/>
</dbReference>
<evidence type="ECO:0000256" key="2">
    <source>
        <dbReference type="ARBA" id="ARBA00007524"/>
    </source>
</evidence>
<evidence type="ECO:0000256" key="1">
    <source>
        <dbReference type="ARBA" id="ARBA00004141"/>
    </source>
</evidence>
<keyword evidence="5 6" id="KW-0472">Membrane</keyword>
<protein>
    <submittedName>
        <fullName evidence="7">Tryptophan-rich sensory protein</fullName>
    </submittedName>
</protein>
<dbReference type="InterPro" id="IPR004307">
    <property type="entry name" value="TspO_MBR"/>
</dbReference>
<dbReference type="RefSeq" id="WP_171608427.1">
    <property type="nucleotide sequence ID" value="NZ_WHPF01000009.1"/>
</dbReference>
<feature type="transmembrane region" description="Helical" evidence="6">
    <location>
        <begin position="77"/>
        <end position="95"/>
    </location>
</feature>
<dbReference type="AlphaFoldDB" id="A0A8J8FEZ7"/>